<dbReference type="Proteomes" id="UP000774617">
    <property type="component" value="Unassembled WGS sequence"/>
</dbReference>
<evidence type="ECO:0000256" key="7">
    <source>
        <dbReference type="ARBA" id="ARBA00023033"/>
    </source>
</evidence>
<keyword evidence="5 8" id="KW-0560">Oxidoreductase</keyword>
<evidence type="ECO:0000256" key="2">
    <source>
        <dbReference type="ARBA" id="ARBA00010617"/>
    </source>
</evidence>
<keyword evidence="3 8" id="KW-0349">Heme</keyword>
<protein>
    <submittedName>
        <fullName evidence="10">Cytochrome P450</fullName>
    </submittedName>
</protein>
<dbReference type="PROSITE" id="PS00086">
    <property type="entry name" value="CYTOCHROME_P450"/>
    <property type="match status" value="1"/>
</dbReference>
<dbReference type="PANTHER" id="PTHR24305">
    <property type="entry name" value="CYTOCHROME P450"/>
    <property type="match status" value="1"/>
</dbReference>
<evidence type="ECO:0000256" key="4">
    <source>
        <dbReference type="ARBA" id="ARBA00022723"/>
    </source>
</evidence>
<comment type="cofactor">
    <cofactor evidence="1">
        <name>heme</name>
        <dbReference type="ChEBI" id="CHEBI:30413"/>
    </cofactor>
</comment>
<name>A0ABQ8GBK5_9PEZI</name>
<keyword evidence="7 8" id="KW-0503">Monooxygenase</keyword>
<evidence type="ECO:0000256" key="3">
    <source>
        <dbReference type="ARBA" id="ARBA00022617"/>
    </source>
</evidence>
<feature type="transmembrane region" description="Helical" evidence="9">
    <location>
        <begin position="14"/>
        <end position="34"/>
    </location>
</feature>
<dbReference type="InterPro" id="IPR050121">
    <property type="entry name" value="Cytochrome_P450_monoxygenase"/>
</dbReference>
<dbReference type="PANTHER" id="PTHR24305:SF237">
    <property type="entry name" value="CYTOCHROME P450 MONOOXYGENASE ATNE-RELATED"/>
    <property type="match status" value="1"/>
</dbReference>
<keyword evidence="9" id="KW-0812">Transmembrane</keyword>
<keyword evidence="11" id="KW-1185">Reference proteome</keyword>
<keyword evidence="9" id="KW-1133">Transmembrane helix</keyword>
<keyword evidence="4 8" id="KW-0479">Metal-binding</keyword>
<dbReference type="PRINTS" id="PR00463">
    <property type="entry name" value="EP450I"/>
</dbReference>
<dbReference type="InterPro" id="IPR017972">
    <property type="entry name" value="Cyt_P450_CS"/>
</dbReference>
<dbReference type="Pfam" id="PF00067">
    <property type="entry name" value="p450"/>
    <property type="match status" value="1"/>
</dbReference>
<gene>
    <name evidence="10" type="ORF">B0J12DRAFT_752532</name>
</gene>
<dbReference type="InterPro" id="IPR001128">
    <property type="entry name" value="Cyt_P450"/>
</dbReference>
<keyword evidence="6 8" id="KW-0408">Iron</keyword>
<dbReference type="Gene3D" id="1.10.630.10">
    <property type="entry name" value="Cytochrome P450"/>
    <property type="match status" value="1"/>
</dbReference>
<keyword evidence="9" id="KW-0472">Membrane</keyword>
<organism evidence="10 11">
    <name type="scientific">Macrophomina phaseolina</name>
    <dbReference type="NCBI Taxonomy" id="35725"/>
    <lineage>
        <taxon>Eukaryota</taxon>
        <taxon>Fungi</taxon>
        <taxon>Dikarya</taxon>
        <taxon>Ascomycota</taxon>
        <taxon>Pezizomycotina</taxon>
        <taxon>Dothideomycetes</taxon>
        <taxon>Dothideomycetes incertae sedis</taxon>
        <taxon>Botryosphaeriales</taxon>
        <taxon>Botryosphaeriaceae</taxon>
        <taxon>Macrophomina</taxon>
    </lineage>
</organism>
<dbReference type="InterPro" id="IPR036396">
    <property type="entry name" value="Cyt_P450_sf"/>
</dbReference>
<sequence>MARTSSNTYGLVPLAWVGAGLISALASIIIYRLFFHAYAKYPGPFLAKWTSWYSVYHTYVGDLHVDIWKCHERYAIYSHGKNFRKSKSYHRISLVKGVEATQSVVNQQTHAKLRRILSQGLSESYLRTFSKEIQAVAATLCNRLGEKQDDFEKKWSADDDGWTCPKNMAHWCDYFTFDVMSRLVFGESYNMLQSAENHWIVGTIEGQLRRISFLNQLPEAEDLGLHRLLFPDARKRALGLSRKSKEMMEARKAATDSKAEDLFSVLLAAKDQETGESLSQPQLWAESNLLIIAGSDTTSTAMAALFFYLARNPSAYKKVTQEVRTAFRSCHEVAQGAKLSSCTYLRACIIEAMRLSPPASGALWREVLPGGLTIGDLHIPEGYDVGTGIYSIHHNPEYFPDPFEFRPQRWLAEEVGREAVNKANGAYSTFSIGPRNCVGKSLAMTEMTLAMASVITEYDSRRAPGELGRVGEGSGQFLGQYQTIWAFTSLKDGPYIQFRKAERSVS</sequence>
<reference evidence="10 11" key="1">
    <citation type="journal article" date="2021" name="Nat. Commun.">
        <title>Genetic determinants of endophytism in the Arabidopsis root mycobiome.</title>
        <authorList>
            <person name="Mesny F."/>
            <person name="Miyauchi S."/>
            <person name="Thiergart T."/>
            <person name="Pickel B."/>
            <person name="Atanasova L."/>
            <person name="Karlsson M."/>
            <person name="Huettel B."/>
            <person name="Barry K.W."/>
            <person name="Haridas S."/>
            <person name="Chen C."/>
            <person name="Bauer D."/>
            <person name="Andreopoulos W."/>
            <person name="Pangilinan J."/>
            <person name="LaButti K."/>
            <person name="Riley R."/>
            <person name="Lipzen A."/>
            <person name="Clum A."/>
            <person name="Drula E."/>
            <person name="Henrissat B."/>
            <person name="Kohler A."/>
            <person name="Grigoriev I.V."/>
            <person name="Martin F.M."/>
            <person name="Hacquard S."/>
        </authorList>
    </citation>
    <scope>NUCLEOTIDE SEQUENCE [LARGE SCALE GENOMIC DNA]</scope>
    <source>
        <strain evidence="10 11">MPI-SDFR-AT-0080</strain>
    </source>
</reference>
<comment type="similarity">
    <text evidence="2 8">Belongs to the cytochrome P450 family.</text>
</comment>
<evidence type="ECO:0000256" key="1">
    <source>
        <dbReference type="ARBA" id="ARBA00001971"/>
    </source>
</evidence>
<accession>A0ABQ8GBK5</accession>
<dbReference type="CDD" id="cd11061">
    <property type="entry name" value="CYP67-like"/>
    <property type="match status" value="1"/>
</dbReference>
<dbReference type="SUPFAM" id="SSF48264">
    <property type="entry name" value="Cytochrome P450"/>
    <property type="match status" value="1"/>
</dbReference>
<evidence type="ECO:0000256" key="6">
    <source>
        <dbReference type="ARBA" id="ARBA00023004"/>
    </source>
</evidence>
<evidence type="ECO:0000256" key="9">
    <source>
        <dbReference type="SAM" id="Phobius"/>
    </source>
</evidence>
<comment type="caution">
    <text evidence="10">The sequence shown here is derived from an EMBL/GenBank/DDBJ whole genome shotgun (WGS) entry which is preliminary data.</text>
</comment>
<proteinExistence type="inferred from homology"/>
<evidence type="ECO:0000313" key="10">
    <source>
        <dbReference type="EMBL" id="KAH7051098.1"/>
    </source>
</evidence>
<dbReference type="PRINTS" id="PR00385">
    <property type="entry name" value="P450"/>
</dbReference>
<evidence type="ECO:0000313" key="11">
    <source>
        <dbReference type="Proteomes" id="UP000774617"/>
    </source>
</evidence>
<evidence type="ECO:0000256" key="8">
    <source>
        <dbReference type="RuleBase" id="RU000461"/>
    </source>
</evidence>
<dbReference type="InterPro" id="IPR002401">
    <property type="entry name" value="Cyt_P450_E_grp-I"/>
</dbReference>
<dbReference type="EMBL" id="JAGTJR010000012">
    <property type="protein sequence ID" value="KAH7051098.1"/>
    <property type="molecule type" value="Genomic_DNA"/>
</dbReference>
<evidence type="ECO:0000256" key="5">
    <source>
        <dbReference type="ARBA" id="ARBA00023002"/>
    </source>
</evidence>